<sequence>MHDFAQSHDAPAFPNSGPDHLPDDEVAATQQSILEELHIISEEVLTQHLSHNHLSTDDCIQQQPSLADVNEHPEPLSASFDHAEEPHVSDSEPASPDDDKIPAFPLPEPEGIPTSPTFDAKEASLPTQIPSLAAIAEAAPTDSIATVVAEGALAEPSAPYADATAAIVVQEAGARSQAATEACAKAALTTHPQVGTVANNLESSQPALASPAQQSGGMSLMRAVPVASDLLDPSDIKMEVEAEADLDHTDLFDGIDADAFDDIELSPPICRQAFLPPMDDAARINQSQAPTSPTRINIPTASQHLAGLELSFDGDDVLGPEPPEAPPGSQMSSFLAPSFVGFKTGRGKQVKPSEKALEAARKLMLHLEASQDLLPPPLASQSAFQTASQSAFQTASQSASQFRPRAFESPSRVPQPILNGDAAKSTLDREPMHEIAPPQSSISNADQVQSPLSKSNPASAHVVTAAQVTPASQVQRQPFVTPRPVRSALFSNSQSLASPMRTRAAASGSRFTTPQPSKRISLGMMPRVEIGGSTGRKRTMPKFVTPFKDGKRPRAEEQEDPTSPLRRLNSGDLELSKPNPVVNRQYPPTSASKVQASTSSQGPAVFIMQSAGPRQKLSDVGRPEYYSILQMIAKGVPDEVAVILKDASRAARYAFEAPNGGLLMQKHALDELLARGCSNAKLPWVQNHWTLILWKLAAMVRFEPSSARERWSWNEVIRQLLYRYEREVHLAQRSCIKRIQEHDSSPARPMVLFVSNISEEENEVRDKAGAISTRRSTILELSDGWYRIQAQIDPVLTRACQGGRLRIGQKLAIMGATLDTQGDGIEVLTAYHLSSLVLASNSVSLAPWDAKLGFAPSPFFASLRSLTPDGGVVSLMDVIITRVYPIAYMDVEHSSKSGAQHRGAAEEAEQLEAWTKKREDAMARLELEMESENRKLYDLVEALGDLVGDSFLPSIPDDPSGRLEAMANTLFEQLRVQANPVSAVHEMVVAAGHTSLVPWLHNFAKRALLAEDGLGSSSGLAAALDRLCPPRKVREFRVVSFRDARLPPPPPTSTAAAAIVNASASAGGKKKNPHARTVHLTVYDAAQLGDELQEGRRFWVTNLMPTSKSSWRKPDDDAVVSLSTRRDTKWRAVS</sequence>
<feature type="region of interest" description="Disordered" evidence="2">
    <location>
        <begin position="378"/>
        <end position="419"/>
    </location>
</feature>
<dbReference type="OrthoDB" id="21095at2759"/>
<evidence type="ECO:0000259" key="4">
    <source>
        <dbReference type="Pfam" id="PF09169"/>
    </source>
</evidence>
<feature type="compositionally biased region" description="Polar residues" evidence="2">
    <location>
        <begin position="509"/>
        <end position="518"/>
    </location>
</feature>
<feature type="compositionally biased region" description="Basic and acidic residues" evidence="2">
    <location>
        <begin position="81"/>
        <end position="90"/>
    </location>
</feature>
<feature type="region of interest" description="Disordered" evidence="2">
    <location>
        <begin position="1109"/>
        <end position="1134"/>
    </location>
</feature>
<evidence type="ECO:0000256" key="1">
    <source>
        <dbReference type="SAM" id="Coils"/>
    </source>
</evidence>
<keyword evidence="6" id="KW-1185">Reference proteome</keyword>
<feature type="compositionally biased region" description="Polar residues" evidence="2">
    <location>
        <begin position="438"/>
        <end position="458"/>
    </location>
</feature>
<feature type="region of interest" description="Disordered" evidence="2">
    <location>
        <begin position="434"/>
        <end position="596"/>
    </location>
</feature>
<feature type="coiled-coil region" evidence="1">
    <location>
        <begin position="904"/>
        <end position="942"/>
    </location>
</feature>
<feature type="compositionally biased region" description="Polar residues" evidence="2">
    <location>
        <begin position="466"/>
        <end position="478"/>
    </location>
</feature>
<feature type="compositionally biased region" description="Polar residues" evidence="2">
    <location>
        <begin position="586"/>
        <end position="596"/>
    </location>
</feature>
<dbReference type="CDD" id="cd04493">
    <property type="entry name" value="BRCA2DBD_OB1"/>
    <property type="match status" value="1"/>
</dbReference>
<organism evidence="5 6">
    <name type="scientific">Ustilago trichophora</name>
    <dbReference type="NCBI Taxonomy" id="86804"/>
    <lineage>
        <taxon>Eukaryota</taxon>
        <taxon>Fungi</taxon>
        <taxon>Dikarya</taxon>
        <taxon>Basidiomycota</taxon>
        <taxon>Ustilaginomycotina</taxon>
        <taxon>Ustilaginomycetes</taxon>
        <taxon>Ustilaginales</taxon>
        <taxon>Ustilaginaceae</taxon>
        <taxon>Ustilago</taxon>
    </lineage>
</organism>
<dbReference type="InterPro" id="IPR012340">
    <property type="entry name" value="NA-bd_OB-fold"/>
</dbReference>
<feature type="region of interest" description="Disordered" evidence="2">
    <location>
        <begin position="1"/>
        <end position="24"/>
    </location>
</feature>
<dbReference type="GO" id="GO:0000724">
    <property type="term" value="P:double-strand break repair via homologous recombination"/>
    <property type="evidence" value="ECO:0007669"/>
    <property type="project" value="InterPro"/>
</dbReference>
<evidence type="ECO:0000259" key="3">
    <source>
        <dbReference type="Pfam" id="PF09103"/>
    </source>
</evidence>
<feature type="compositionally biased region" description="Low complexity" evidence="2">
    <location>
        <begin position="379"/>
        <end position="402"/>
    </location>
</feature>
<dbReference type="Gene3D" id="2.40.50.140">
    <property type="entry name" value="Nucleic acid-binding proteins"/>
    <property type="match status" value="3"/>
</dbReference>
<feature type="domain" description="BRCA2 OB1" evidence="3">
    <location>
        <begin position="734"/>
        <end position="855"/>
    </location>
</feature>
<dbReference type="GO" id="GO:0006355">
    <property type="term" value="P:regulation of DNA-templated transcription"/>
    <property type="evidence" value="ECO:0007669"/>
    <property type="project" value="TreeGrafter"/>
</dbReference>
<dbReference type="PANTHER" id="PTHR11289">
    <property type="entry name" value="BREAST CANCER TYPE 2 SUSCEPTIBILITY PROTEIN BRCA2"/>
    <property type="match status" value="1"/>
</dbReference>
<dbReference type="Pfam" id="PF09169">
    <property type="entry name" value="BRCA-2_helical"/>
    <property type="match status" value="1"/>
</dbReference>
<evidence type="ECO:0000313" key="6">
    <source>
        <dbReference type="Proteomes" id="UP000324022"/>
    </source>
</evidence>
<protein>
    <submittedName>
        <fullName evidence="5">Related to Brh2 - Rad51-associated protein Brh2</fullName>
    </submittedName>
</protein>
<name>A0A5C3E9F1_9BASI</name>
<feature type="compositionally biased region" description="Basic and acidic residues" evidence="2">
    <location>
        <begin position="1124"/>
        <end position="1134"/>
    </location>
</feature>
<dbReference type="Proteomes" id="UP000324022">
    <property type="component" value="Unassembled WGS sequence"/>
</dbReference>
<dbReference type="EMBL" id="OOIN01000015">
    <property type="protein sequence ID" value="SPO26675.1"/>
    <property type="molecule type" value="Genomic_DNA"/>
</dbReference>
<dbReference type="Pfam" id="PF09103">
    <property type="entry name" value="BRCA-2_OB1"/>
    <property type="match status" value="1"/>
</dbReference>
<dbReference type="PANTHER" id="PTHR11289:SF0">
    <property type="entry name" value="BREAST CANCER TYPE 2 SUSCEPTIBILITY PROTEIN"/>
    <property type="match status" value="1"/>
</dbReference>
<keyword evidence="1" id="KW-0175">Coiled coil</keyword>
<dbReference type="SUPFAM" id="SSF81872">
    <property type="entry name" value="BRCA2 helical domain"/>
    <property type="match status" value="1"/>
</dbReference>
<dbReference type="InterPro" id="IPR015187">
    <property type="entry name" value="BRCA2_OB_1"/>
</dbReference>
<dbReference type="InterPro" id="IPR015525">
    <property type="entry name" value="BRCA2"/>
</dbReference>
<reference evidence="5 6" key="1">
    <citation type="submission" date="2018-03" db="EMBL/GenBank/DDBJ databases">
        <authorList>
            <person name="Guldener U."/>
        </authorList>
    </citation>
    <scope>NUCLEOTIDE SEQUENCE [LARGE SCALE GENOMIC DNA]</scope>
    <source>
        <strain evidence="5 6">NBRC100155</strain>
    </source>
</reference>
<feature type="domain" description="Breast cancer type 2 susceptibility protein helical" evidence="4">
    <location>
        <begin position="684"/>
        <end position="728"/>
    </location>
</feature>
<gene>
    <name evidence="5" type="ORF">UTRI_03966_B</name>
</gene>
<accession>A0A5C3E9F1</accession>
<dbReference type="InterPro" id="IPR015252">
    <property type="entry name" value="BRCA2_hlx"/>
</dbReference>
<proteinExistence type="predicted"/>
<evidence type="ECO:0000313" key="5">
    <source>
        <dbReference type="EMBL" id="SPO26675.1"/>
    </source>
</evidence>
<feature type="region of interest" description="Disordered" evidence="2">
    <location>
        <begin position="69"/>
        <end position="120"/>
    </location>
</feature>
<dbReference type="AlphaFoldDB" id="A0A5C3E9F1"/>
<dbReference type="SUPFAM" id="SSF50249">
    <property type="entry name" value="Nucleic acid-binding proteins"/>
    <property type="match status" value="2"/>
</dbReference>
<evidence type="ECO:0000256" key="2">
    <source>
        <dbReference type="SAM" id="MobiDB-lite"/>
    </source>
</evidence>
<dbReference type="InterPro" id="IPR036315">
    <property type="entry name" value="BRCA2_hlx_sf"/>
</dbReference>